<evidence type="ECO:0000313" key="4">
    <source>
        <dbReference type="Proteomes" id="UP000694385"/>
    </source>
</evidence>
<keyword evidence="1" id="KW-0812">Transmembrane</keyword>
<evidence type="ECO:0000313" key="3">
    <source>
        <dbReference type="Ensembl" id="ENSJJAP00000017518.1"/>
    </source>
</evidence>
<keyword evidence="1" id="KW-0472">Membrane</keyword>
<dbReference type="Proteomes" id="UP000694385">
    <property type="component" value="Unassembled WGS sequence"/>
</dbReference>
<organism evidence="3 4">
    <name type="scientific">Jaculus jaculus</name>
    <name type="common">Lesser Egyptian jerboa</name>
    <dbReference type="NCBI Taxonomy" id="51337"/>
    <lineage>
        <taxon>Eukaryota</taxon>
        <taxon>Metazoa</taxon>
        <taxon>Chordata</taxon>
        <taxon>Craniata</taxon>
        <taxon>Vertebrata</taxon>
        <taxon>Euteleostomi</taxon>
        <taxon>Mammalia</taxon>
        <taxon>Eutheria</taxon>
        <taxon>Euarchontoglires</taxon>
        <taxon>Glires</taxon>
        <taxon>Rodentia</taxon>
        <taxon>Myomorpha</taxon>
        <taxon>Dipodoidea</taxon>
        <taxon>Dipodidae</taxon>
        <taxon>Dipodinae</taxon>
        <taxon>Jaculus</taxon>
    </lineage>
</organism>
<dbReference type="PROSITE" id="PS51465">
    <property type="entry name" value="KAZAL_2"/>
    <property type="match status" value="1"/>
</dbReference>
<accession>A0A8C5P266</accession>
<keyword evidence="1" id="KW-1133">Transmembrane helix</keyword>
<dbReference type="Pfam" id="PF00050">
    <property type="entry name" value="Kazal_1"/>
    <property type="match status" value="1"/>
</dbReference>
<protein>
    <recommendedName>
        <fullName evidence="2">Kazal-like domain-containing protein</fullName>
    </recommendedName>
</protein>
<name>A0A8C5P266_JACJA</name>
<dbReference type="Ensembl" id="ENSJJAT00000024038.1">
    <property type="protein sequence ID" value="ENSJJAP00000017518.1"/>
    <property type="gene ID" value="ENSJJAG00000019051.1"/>
</dbReference>
<reference evidence="3" key="2">
    <citation type="submission" date="2025-09" db="UniProtKB">
        <authorList>
            <consortium name="Ensembl"/>
        </authorList>
    </citation>
    <scope>IDENTIFICATION</scope>
</reference>
<sequence length="59" mass="6616">MSAFSVWIKAIFISLAFSLYSLSCRKVRIRGQACTREYNPICATNLVTYANVCTFCLAV</sequence>
<reference evidence="3" key="1">
    <citation type="submission" date="2025-08" db="UniProtKB">
        <authorList>
            <consortium name="Ensembl"/>
        </authorList>
    </citation>
    <scope>IDENTIFICATION</scope>
</reference>
<proteinExistence type="predicted"/>
<dbReference type="OMA" id="YPNPCVF"/>
<keyword evidence="4" id="KW-1185">Reference proteome</keyword>
<evidence type="ECO:0000259" key="2">
    <source>
        <dbReference type="PROSITE" id="PS51465"/>
    </source>
</evidence>
<dbReference type="SUPFAM" id="SSF100895">
    <property type="entry name" value="Kazal-type serine protease inhibitors"/>
    <property type="match status" value="1"/>
</dbReference>
<feature type="domain" description="Kazal-like" evidence="2">
    <location>
        <begin position="18"/>
        <end position="59"/>
    </location>
</feature>
<dbReference type="Gene3D" id="3.30.60.30">
    <property type="match status" value="1"/>
</dbReference>
<dbReference type="InterPro" id="IPR002350">
    <property type="entry name" value="Kazal_dom"/>
</dbReference>
<dbReference type="InterPro" id="IPR036058">
    <property type="entry name" value="Kazal_dom_sf"/>
</dbReference>
<dbReference type="AlphaFoldDB" id="A0A8C5P266"/>
<dbReference type="PROSITE" id="PS00282">
    <property type="entry name" value="KAZAL_1"/>
    <property type="match status" value="1"/>
</dbReference>
<evidence type="ECO:0000256" key="1">
    <source>
        <dbReference type="SAM" id="Phobius"/>
    </source>
</evidence>
<feature type="transmembrane region" description="Helical" evidence="1">
    <location>
        <begin position="6"/>
        <end position="22"/>
    </location>
</feature>